<dbReference type="SUPFAM" id="SSF51197">
    <property type="entry name" value="Clavaminate synthase-like"/>
    <property type="match status" value="1"/>
</dbReference>
<evidence type="ECO:0000259" key="1">
    <source>
        <dbReference type="Pfam" id="PF05118"/>
    </source>
</evidence>
<reference evidence="2 3" key="2">
    <citation type="journal article" date="2021" name="Microorganisms">
        <title>The Ever-Expanding Pseudomonas Genus: Description of 43 New Species and Partition of the Pseudomonas putida Group.</title>
        <authorList>
            <person name="Girard L."/>
            <person name="Lood C."/>
            <person name="Hofte M."/>
            <person name="Vandamme P."/>
            <person name="Rokni-Zadeh H."/>
            <person name="van Noort V."/>
            <person name="Lavigne R."/>
            <person name="De Mot R."/>
        </authorList>
    </citation>
    <scope>NUCLEOTIDE SEQUENCE [LARGE SCALE GENOMIC DNA]</scope>
    <source>
        <strain evidence="2 3">RW8P3</strain>
    </source>
</reference>
<gene>
    <name evidence="2" type="ORF">HU752_001780</name>
</gene>
<protein>
    <submittedName>
        <fullName evidence="2">Aspartyl/asparaginyl beta-hydroxylase domain-containing protein</fullName>
    </submittedName>
</protein>
<dbReference type="AlphaFoldDB" id="A0A9E6TV83"/>
<proteinExistence type="predicted"/>
<keyword evidence="3" id="KW-1185">Reference proteome</keyword>
<dbReference type="Gene3D" id="2.60.120.330">
    <property type="entry name" value="B-lactam Antibiotic, Isopenicillin N Synthase, Chain"/>
    <property type="match status" value="1"/>
</dbReference>
<dbReference type="RefSeq" id="WP_186684326.1">
    <property type="nucleotide sequence ID" value="NZ_CP077093.1"/>
</dbReference>
<dbReference type="InterPro" id="IPR007803">
    <property type="entry name" value="Asp/Arg/Pro-Hydrxlase"/>
</dbReference>
<feature type="domain" description="Aspartyl/asparaginy/proline hydroxylase" evidence="1">
    <location>
        <begin position="86"/>
        <end position="170"/>
    </location>
</feature>
<name>A0A9E6TV83_9PSED</name>
<dbReference type="Pfam" id="PF05118">
    <property type="entry name" value="Asp_Arg_Hydrox"/>
    <property type="match status" value="1"/>
</dbReference>
<dbReference type="KEGG" id="pvw:HU752_001780"/>
<evidence type="ECO:0000313" key="2">
    <source>
        <dbReference type="EMBL" id="QXI31361.1"/>
    </source>
</evidence>
<organism evidence="2 3">
    <name type="scientific">Pseudomonas vanderleydeniana</name>
    <dbReference type="NCBI Taxonomy" id="2745495"/>
    <lineage>
        <taxon>Bacteria</taxon>
        <taxon>Pseudomonadati</taxon>
        <taxon>Pseudomonadota</taxon>
        <taxon>Gammaproteobacteria</taxon>
        <taxon>Pseudomonadales</taxon>
        <taxon>Pseudomonadaceae</taxon>
        <taxon>Pseudomonas</taxon>
    </lineage>
</organism>
<dbReference type="Proteomes" id="UP000634530">
    <property type="component" value="Chromosome"/>
</dbReference>
<accession>A0A9E6TV83</accession>
<dbReference type="InterPro" id="IPR027443">
    <property type="entry name" value="IPNS-like_sf"/>
</dbReference>
<evidence type="ECO:0000313" key="3">
    <source>
        <dbReference type="Proteomes" id="UP000634530"/>
    </source>
</evidence>
<sequence length="262" mass="28793">MSQPAFSRLPLAVDLPQLLQALSRIPAQAWKAHFNTGYYEGDWSGVALISPADALSELAHGSGVAVARDPWLQDEAWARALDLPLSIRSARLLRLGSGGRIHEHRDYDLGAPDADRRLHIPLLSPPGVDFMLDGQRIPMKAGELWFLDLARPHSVDNWGEGERVHLVLDCLPEAWLEQQIVAGLATTPAAGVGRAAGDLARFRALLESEPALCEALQGLDDSEAFIARTLALASERGLRFGREDLRAAMRQGRNAWSRQWSF</sequence>
<reference evidence="2 3" key="1">
    <citation type="journal article" date="2020" name="Microorganisms">
        <title>Reliable Identification of Environmental Pseudomonas Isolates Using the rpoD Gene.</title>
        <authorList>
            <consortium name="The Broad Institute Genome Sequencing Platform"/>
            <person name="Girard L."/>
            <person name="Lood C."/>
            <person name="Rokni-Zadeh H."/>
            <person name="van Noort V."/>
            <person name="Lavigne R."/>
            <person name="De Mot R."/>
        </authorList>
    </citation>
    <scope>NUCLEOTIDE SEQUENCE [LARGE SCALE GENOMIC DNA]</scope>
    <source>
        <strain evidence="2 3">RW8P3</strain>
    </source>
</reference>
<dbReference type="EMBL" id="CP077093">
    <property type="protein sequence ID" value="QXI31361.1"/>
    <property type="molecule type" value="Genomic_DNA"/>
</dbReference>